<feature type="domain" description="Chorismate-utilising enzyme C-terminal" evidence="1">
    <location>
        <begin position="158"/>
        <end position="415"/>
    </location>
</feature>
<dbReference type="PANTHER" id="PTHR11236">
    <property type="entry name" value="AMINOBENZOATE/ANTHRANILATE SYNTHASE"/>
    <property type="match status" value="1"/>
</dbReference>
<protein>
    <submittedName>
        <fullName evidence="2">Anthranilate synthase component I family protein</fullName>
    </submittedName>
</protein>
<sequence>MMIFNVENYTAFKQQLLAWANQTGSCAFLDSHHYNDAYNKYNCIVGCGIVDSIQAQAGNALEQLKTWLNQNAGKWIFGHLGYGLKNETEQILTSNPDFNNFPDLFFFVPESIIKLNNQSVEITTQNNIDPKSVFNAILHTEIQTETLSKANLIPRVSKADYLEAIHVIKQHILRGDCYELNYCQEYYAENYHANPTDIFLTLQRRSPTPFGCFYKVEHNYLLCASPERYVQKTGNTIISQPIKGTEPRIHDSEELDTQRIASLKNSAKNQAENVMVVDLVRNDFSKICEEGSVHVPELFGIYSFPQVHQMISTVKGTIDPELTIADVAKATFPMGSMTGAPKKRVLEIIDALEPTARNIYSGTVGYISPDNDFDFNVVIRSIIYNTKTCYLSYFVGGGITWNSVAEEEYEECLHKAAAIVDILT</sequence>
<dbReference type="InterPro" id="IPR015890">
    <property type="entry name" value="Chorismate_C"/>
</dbReference>
<proteinExistence type="predicted"/>
<dbReference type="InterPro" id="IPR019999">
    <property type="entry name" value="Anth_synth_I-like"/>
</dbReference>
<reference evidence="2 3" key="1">
    <citation type="submission" date="2022-12" db="EMBL/GenBank/DDBJ databases">
        <title>Chitinophagaceae gen. sp. nov., a new member of the family Chitinophagaceae, isolated from soil in a chemical factory.</title>
        <authorList>
            <person name="Ke Z."/>
        </authorList>
    </citation>
    <scope>NUCLEOTIDE SEQUENCE [LARGE SCALE GENOMIC DNA]</scope>
    <source>
        <strain evidence="2 3">LY-5</strain>
    </source>
</reference>
<dbReference type="Pfam" id="PF00425">
    <property type="entry name" value="Chorismate_bind"/>
    <property type="match status" value="1"/>
</dbReference>
<keyword evidence="3" id="KW-1185">Reference proteome</keyword>
<dbReference type="InterPro" id="IPR005801">
    <property type="entry name" value="ADC_synthase"/>
</dbReference>
<accession>A0ABT4UI67</accession>
<dbReference type="Proteomes" id="UP001210231">
    <property type="component" value="Unassembled WGS sequence"/>
</dbReference>
<dbReference type="RefSeq" id="WP_407030851.1">
    <property type="nucleotide sequence ID" value="NZ_JAQGEF010000006.1"/>
</dbReference>
<dbReference type="SUPFAM" id="SSF56322">
    <property type="entry name" value="ADC synthase"/>
    <property type="match status" value="1"/>
</dbReference>
<dbReference type="Gene3D" id="3.60.120.10">
    <property type="entry name" value="Anthranilate synthase"/>
    <property type="match status" value="1"/>
</dbReference>
<organism evidence="2 3">
    <name type="scientific">Polluticaenibacter yanchengensis</name>
    <dbReference type="NCBI Taxonomy" id="3014562"/>
    <lineage>
        <taxon>Bacteria</taxon>
        <taxon>Pseudomonadati</taxon>
        <taxon>Bacteroidota</taxon>
        <taxon>Chitinophagia</taxon>
        <taxon>Chitinophagales</taxon>
        <taxon>Chitinophagaceae</taxon>
        <taxon>Polluticaenibacter</taxon>
    </lineage>
</organism>
<name>A0ABT4UI67_9BACT</name>
<comment type="caution">
    <text evidence="2">The sequence shown here is derived from an EMBL/GenBank/DDBJ whole genome shotgun (WGS) entry which is preliminary data.</text>
</comment>
<evidence type="ECO:0000259" key="1">
    <source>
        <dbReference type="Pfam" id="PF00425"/>
    </source>
</evidence>
<dbReference type="PRINTS" id="PR00095">
    <property type="entry name" value="ANTSNTHASEI"/>
</dbReference>
<dbReference type="EMBL" id="JAQGEF010000006">
    <property type="protein sequence ID" value="MDA3614526.1"/>
    <property type="molecule type" value="Genomic_DNA"/>
</dbReference>
<dbReference type="PANTHER" id="PTHR11236:SF50">
    <property type="entry name" value="AMINODEOXYCHORISMATE SYNTHASE COMPONENT 1"/>
    <property type="match status" value="1"/>
</dbReference>
<evidence type="ECO:0000313" key="2">
    <source>
        <dbReference type="EMBL" id="MDA3614526.1"/>
    </source>
</evidence>
<gene>
    <name evidence="2" type="ORF">O3P16_06880</name>
</gene>
<evidence type="ECO:0000313" key="3">
    <source>
        <dbReference type="Proteomes" id="UP001210231"/>
    </source>
</evidence>